<evidence type="ECO:0000313" key="3">
    <source>
        <dbReference type="Proteomes" id="UP000248214"/>
    </source>
</evidence>
<proteinExistence type="predicted"/>
<dbReference type="AlphaFoldDB" id="A0A323TAF5"/>
<accession>A0A323TAF5</accession>
<evidence type="ECO:0000256" key="1">
    <source>
        <dbReference type="SAM" id="MobiDB-lite"/>
    </source>
</evidence>
<dbReference type="OrthoDB" id="2690238at2"/>
<evidence type="ECO:0008006" key="4">
    <source>
        <dbReference type="Google" id="ProtNLM"/>
    </source>
</evidence>
<dbReference type="EMBL" id="PDOD01000004">
    <property type="protein sequence ID" value="PYZ92458.1"/>
    <property type="molecule type" value="Genomic_DNA"/>
</dbReference>
<keyword evidence="3" id="KW-1185">Reference proteome</keyword>
<feature type="region of interest" description="Disordered" evidence="1">
    <location>
        <begin position="1"/>
        <end position="20"/>
    </location>
</feature>
<dbReference type="Pfam" id="PF14167">
    <property type="entry name" value="YfkD"/>
    <property type="match status" value="1"/>
</dbReference>
<comment type="caution">
    <text evidence="2">The sequence shown here is derived from an EMBL/GenBank/DDBJ whole genome shotgun (WGS) entry which is preliminary data.</text>
</comment>
<protein>
    <recommendedName>
        <fullName evidence="4">YfkD-like protein</fullName>
    </recommendedName>
</protein>
<sequence>MAQPVLANDLNDSNRSVGEIPDSAMSISKENTYPNPAQDLPRLQPSSLAEELLQSTEITIDNPELLRMMNESSIRGSKLALGMNMSIYLGQWPLSYQSEETNVNWDYEKINTNMVDNRGGQGQKKIQYSQQQQKRVKGGLTAEIPDPEMVKKMMLMKASEKTKLPLSFSTTIGFGTQTDRIYHVSPAKMGYLNTYASAVNEKGKVTYGEVYLKVKRDKASLEVKNVTQQGVGAWIPVQDYVNFKMEATSEPKS</sequence>
<organism evidence="2 3">
    <name type="scientific">Salipaludibacillus keqinensis</name>
    <dbReference type="NCBI Taxonomy" id="2045207"/>
    <lineage>
        <taxon>Bacteria</taxon>
        <taxon>Bacillati</taxon>
        <taxon>Bacillota</taxon>
        <taxon>Bacilli</taxon>
        <taxon>Bacillales</taxon>
        <taxon>Bacillaceae</taxon>
    </lineage>
</organism>
<gene>
    <name evidence="2" type="ORF">CR194_16240</name>
</gene>
<name>A0A323TAF5_9BACI</name>
<evidence type="ECO:0000313" key="2">
    <source>
        <dbReference type="EMBL" id="PYZ92458.1"/>
    </source>
</evidence>
<dbReference type="InterPro" id="IPR025548">
    <property type="entry name" value="YfkD"/>
</dbReference>
<dbReference type="RefSeq" id="WP_110611134.1">
    <property type="nucleotide sequence ID" value="NZ_PDOD01000004.1"/>
</dbReference>
<reference evidence="2 3" key="1">
    <citation type="submission" date="2017-10" db="EMBL/GenBank/DDBJ databases">
        <title>Bacillus sp. nov., a halophilic bacterium isolated from a Keqin Lake.</title>
        <authorList>
            <person name="Wang H."/>
        </authorList>
    </citation>
    <scope>NUCLEOTIDE SEQUENCE [LARGE SCALE GENOMIC DNA]</scope>
    <source>
        <strain evidence="2 3">KQ-12</strain>
    </source>
</reference>
<dbReference type="Proteomes" id="UP000248214">
    <property type="component" value="Unassembled WGS sequence"/>
</dbReference>